<protein>
    <submittedName>
        <fullName evidence="1">Uncharacterized protein</fullName>
    </submittedName>
</protein>
<proteinExistence type="predicted"/>
<organism evidence="1 2">
    <name type="scientific">Ixodes persulcatus</name>
    <name type="common">Taiga tick</name>
    <dbReference type="NCBI Taxonomy" id="34615"/>
    <lineage>
        <taxon>Eukaryota</taxon>
        <taxon>Metazoa</taxon>
        <taxon>Ecdysozoa</taxon>
        <taxon>Arthropoda</taxon>
        <taxon>Chelicerata</taxon>
        <taxon>Arachnida</taxon>
        <taxon>Acari</taxon>
        <taxon>Parasitiformes</taxon>
        <taxon>Ixodida</taxon>
        <taxon>Ixodoidea</taxon>
        <taxon>Ixodidae</taxon>
        <taxon>Ixodinae</taxon>
        <taxon>Ixodes</taxon>
    </lineage>
</organism>
<evidence type="ECO:0000313" key="2">
    <source>
        <dbReference type="Proteomes" id="UP000805193"/>
    </source>
</evidence>
<name>A0AC60P1J2_IXOPE</name>
<reference evidence="1 2" key="1">
    <citation type="journal article" date="2020" name="Cell">
        <title>Large-Scale Comparative Analyses of Tick Genomes Elucidate Their Genetic Diversity and Vector Capacities.</title>
        <authorList>
            <consortium name="Tick Genome and Microbiome Consortium (TIGMIC)"/>
            <person name="Jia N."/>
            <person name="Wang J."/>
            <person name="Shi W."/>
            <person name="Du L."/>
            <person name="Sun Y."/>
            <person name="Zhan W."/>
            <person name="Jiang J.F."/>
            <person name="Wang Q."/>
            <person name="Zhang B."/>
            <person name="Ji P."/>
            <person name="Bell-Sakyi L."/>
            <person name="Cui X.M."/>
            <person name="Yuan T.T."/>
            <person name="Jiang B.G."/>
            <person name="Yang W.F."/>
            <person name="Lam T.T."/>
            <person name="Chang Q.C."/>
            <person name="Ding S.J."/>
            <person name="Wang X.J."/>
            <person name="Zhu J.G."/>
            <person name="Ruan X.D."/>
            <person name="Zhao L."/>
            <person name="Wei J.T."/>
            <person name="Ye R.Z."/>
            <person name="Que T.C."/>
            <person name="Du C.H."/>
            <person name="Zhou Y.H."/>
            <person name="Cheng J.X."/>
            <person name="Dai P.F."/>
            <person name="Guo W.B."/>
            <person name="Han X.H."/>
            <person name="Huang E.J."/>
            <person name="Li L.F."/>
            <person name="Wei W."/>
            <person name="Gao Y.C."/>
            <person name="Liu J.Z."/>
            <person name="Shao H.Z."/>
            <person name="Wang X."/>
            <person name="Wang C.C."/>
            <person name="Yang T.C."/>
            <person name="Huo Q.B."/>
            <person name="Li W."/>
            <person name="Chen H.Y."/>
            <person name="Chen S.E."/>
            <person name="Zhou L.G."/>
            <person name="Ni X.B."/>
            <person name="Tian J.H."/>
            <person name="Sheng Y."/>
            <person name="Liu T."/>
            <person name="Pan Y.S."/>
            <person name="Xia L.Y."/>
            <person name="Li J."/>
            <person name="Zhao F."/>
            <person name="Cao W.C."/>
        </authorList>
    </citation>
    <scope>NUCLEOTIDE SEQUENCE [LARGE SCALE GENOMIC DNA]</scope>
    <source>
        <strain evidence="1">Iper-2018</strain>
    </source>
</reference>
<evidence type="ECO:0000313" key="1">
    <source>
        <dbReference type="EMBL" id="KAG0413303.1"/>
    </source>
</evidence>
<sequence>MRLPGRLLTEPVQRRARSLQKASSAAARRDCRIPRARRYYTLAKPAFQALDNYGGNPFNSAVAEGRAVFYEAEAALSALSFLLASSLETVKAEGRSRAKRASLAEDYECVYPDGLFADPETCRRFYICSAGTPYSQTCPPSLYFDDVKKFCTFKNKELTCGPVDSTTTPKPPPDLEAAPKCDPAVCVLPECWCSPDGTLIPGGLESKDIPQMILMSFDGAMNQMNYPQYRSLLNKEHRKNPNGCPIKATFFVSHEYTSYFYVQKMFADGHEMASNSVSHKGPESWWAKAKYENWTEEMVGMREILNRFGNVSKETILGMRAPYLKPGGNEMLNMIYDFAFAYDSSFAAPPSKVPLWPYTLDYRVPHHCVNKGCATHAYPGVWEIPLNTMYGEDGTGGQCVLADQCVFPADDEDTVFEFLLENFLRHYRTNRAPLGLYFHVNWFTDKMKTKALHRFVDHVLKNYDNAWFVTMQQALLWMRSPKRTAELREFDAWGCVKREPSCNIPTTCALQFGDTDNYGDLRYMETCTACPARYPWIGNYAGSYKGKMIMDQVADEEGRSPPSSTSSSSESFEDGHNSTSTI</sequence>
<accession>A0AC60P1J2</accession>
<dbReference type="Proteomes" id="UP000805193">
    <property type="component" value="Unassembled WGS sequence"/>
</dbReference>
<keyword evidence="2" id="KW-1185">Reference proteome</keyword>
<gene>
    <name evidence="1" type="ORF">HPB47_009544</name>
</gene>
<dbReference type="EMBL" id="JABSTQ010011274">
    <property type="protein sequence ID" value="KAG0413303.1"/>
    <property type="molecule type" value="Genomic_DNA"/>
</dbReference>
<comment type="caution">
    <text evidence="1">The sequence shown here is derived from an EMBL/GenBank/DDBJ whole genome shotgun (WGS) entry which is preliminary data.</text>
</comment>